<dbReference type="EMBL" id="ML975158">
    <property type="protein sequence ID" value="KAF1812370.1"/>
    <property type="molecule type" value="Genomic_DNA"/>
</dbReference>
<dbReference type="InterPro" id="IPR000182">
    <property type="entry name" value="GNAT_dom"/>
</dbReference>
<dbReference type="Gene3D" id="3.40.630.30">
    <property type="match status" value="1"/>
</dbReference>
<reference evidence="4" key="2">
    <citation type="submission" date="2020-04" db="EMBL/GenBank/DDBJ databases">
        <authorList>
            <consortium name="NCBI Genome Project"/>
        </authorList>
    </citation>
    <scope>NUCLEOTIDE SEQUENCE</scope>
    <source>
        <strain evidence="4">CBS 781.70</strain>
    </source>
</reference>
<dbReference type="OrthoDB" id="2115692at2759"/>
<dbReference type="GO" id="GO:0016747">
    <property type="term" value="F:acyltransferase activity, transferring groups other than amino-acyl groups"/>
    <property type="evidence" value="ECO:0007669"/>
    <property type="project" value="InterPro"/>
</dbReference>
<dbReference type="AlphaFoldDB" id="A0A6G1G372"/>
<gene>
    <name evidence="2 4" type="ORF">P152DRAFT_33596</name>
</gene>
<evidence type="ECO:0000313" key="3">
    <source>
        <dbReference type="Proteomes" id="UP000504638"/>
    </source>
</evidence>
<organism evidence="2">
    <name type="scientific">Eremomyces bilateralis CBS 781.70</name>
    <dbReference type="NCBI Taxonomy" id="1392243"/>
    <lineage>
        <taxon>Eukaryota</taxon>
        <taxon>Fungi</taxon>
        <taxon>Dikarya</taxon>
        <taxon>Ascomycota</taxon>
        <taxon>Pezizomycotina</taxon>
        <taxon>Dothideomycetes</taxon>
        <taxon>Dothideomycetes incertae sedis</taxon>
        <taxon>Eremomycetales</taxon>
        <taxon>Eremomycetaceae</taxon>
        <taxon>Eremomyces</taxon>
    </lineage>
</organism>
<reference evidence="2 4" key="1">
    <citation type="submission" date="2020-01" db="EMBL/GenBank/DDBJ databases">
        <authorList>
            <consortium name="DOE Joint Genome Institute"/>
            <person name="Haridas S."/>
            <person name="Albert R."/>
            <person name="Binder M."/>
            <person name="Bloem J."/>
            <person name="Labutti K."/>
            <person name="Salamov A."/>
            <person name="Andreopoulos B."/>
            <person name="Baker S.E."/>
            <person name="Barry K."/>
            <person name="Bills G."/>
            <person name="Bluhm B.H."/>
            <person name="Cannon C."/>
            <person name="Castanera R."/>
            <person name="Culley D.E."/>
            <person name="Daum C."/>
            <person name="Ezra D."/>
            <person name="Gonzalez J.B."/>
            <person name="Henrissat B."/>
            <person name="Kuo A."/>
            <person name="Liang C."/>
            <person name="Lipzen A."/>
            <person name="Lutzoni F."/>
            <person name="Magnuson J."/>
            <person name="Mondo S."/>
            <person name="Nolan M."/>
            <person name="Ohm R."/>
            <person name="Pangilinan J."/>
            <person name="Park H.-J."/>
            <person name="Ramirez L."/>
            <person name="Alfaro M."/>
            <person name="Sun H."/>
            <person name="Tritt A."/>
            <person name="Yoshinaga Y."/>
            <person name="Zwiers L.-H."/>
            <person name="Turgeon B.G."/>
            <person name="Goodwin S.B."/>
            <person name="Spatafora J.W."/>
            <person name="Crous P.W."/>
            <person name="Grigoriev I.V."/>
        </authorList>
    </citation>
    <scope>NUCLEOTIDE SEQUENCE</scope>
    <source>
        <strain evidence="2 4">CBS 781.70</strain>
    </source>
</reference>
<dbReference type="RefSeq" id="XP_033534001.1">
    <property type="nucleotide sequence ID" value="XM_033675295.1"/>
</dbReference>
<evidence type="ECO:0000313" key="4">
    <source>
        <dbReference type="RefSeq" id="XP_033534001.1"/>
    </source>
</evidence>
<dbReference type="Proteomes" id="UP000504638">
    <property type="component" value="Unplaced"/>
</dbReference>
<accession>A0A6G1G372</accession>
<keyword evidence="3" id="KW-1185">Reference proteome</keyword>
<evidence type="ECO:0000259" key="1">
    <source>
        <dbReference type="PROSITE" id="PS51186"/>
    </source>
</evidence>
<dbReference type="InterPro" id="IPR052523">
    <property type="entry name" value="Trichothecene_AcTrans"/>
</dbReference>
<evidence type="ECO:0000313" key="2">
    <source>
        <dbReference type="EMBL" id="KAF1812370.1"/>
    </source>
</evidence>
<proteinExistence type="predicted"/>
<dbReference type="GeneID" id="54415865"/>
<dbReference type="InterPro" id="IPR016181">
    <property type="entry name" value="Acyl_CoA_acyltransferase"/>
</dbReference>
<dbReference type="PANTHER" id="PTHR42791:SF17">
    <property type="entry name" value="ACETYLTRANSFERASE, GNAT FAMILY FAMILY (AFU_ORTHOLOGUE AFUA_8G05690)"/>
    <property type="match status" value="1"/>
</dbReference>
<dbReference type="Pfam" id="PF00583">
    <property type="entry name" value="Acetyltransf_1"/>
    <property type="match status" value="1"/>
</dbReference>
<dbReference type="PANTHER" id="PTHR42791">
    <property type="entry name" value="GNAT FAMILY ACETYLTRANSFERASE"/>
    <property type="match status" value="1"/>
</dbReference>
<feature type="domain" description="N-acetyltransferase" evidence="1">
    <location>
        <begin position="3"/>
        <end position="213"/>
    </location>
</feature>
<protein>
    <recommendedName>
        <fullName evidence="1">N-acetyltransferase domain-containing protein</fullName>
    </recommendedName>
</protein>
<dbReference type="PROSITE" id="PS51186">
    <property type="entry name" value="GNAT"/>
    <property type="match status" value="1"/>
</dbReference>
<reference evidence="4" key="3">
    <citation type="submission" date="2025-04" db="UniProtKB">
        <authorList>
            <consortium name="RefSeq"/>
        </authorList>
    </citation>
    <scope>IDENTIFICATION</scope>
    <source>
        <strain evidence="4">CBS 781.70</strain>
    </source>
</reference>
<name>A0A6G1G372_9PEZI</name>
<sequence>MGLVVLPALIPDIEKIYDVYFSAFGNDEMGSIMVDVLFPSGVNAEFRKAHTAATLDWWHKNLVQYTVKCVDTDTGEIVGMGLGDLYLTERSEEERKNGGVPWLTGKERERAEAILDPLWAVKEKLLGGNRHMYCHVIGVTPEHQGRRGGVLLTEWGMELAERSGVPLYFESSPSTLAFYQKLGFETLSEKIVHKKELLGTENDIEVPLMVKMPSAAGGMTFEEWRAKGYPKGYK</sequence>
<dbReference type="SUPFAM" id="SSF55729">
    <property type="entry name" value="Acyl-CoA N-acyltransferases (Nat)"/>
    <property type="match status" value="1"/>
</dbReference>